<dbReference type="InterPro" id="IPR004013">
    <property type="entry name" value="PHP_dom"/>
</dbReference>
<dbReference type="EMBL" id="JBHSZI010000001">
    <property type="protein sequence ID" value="MFC7059017.1"/>
    <property type="molecule type" value="Genomic_DNA"/>
</dbReference>
<dbReference type="SMART" id="SM00481">
    <property type="entry name" value="POLIIIAc"/>
    <property type="match status" value="1"/>
</dbReference>
<dbReference type="Proteomes" id="UP001596445">
    <property type="component" value="Unassembled WGS sequence"/>
</dbReference>
<comment type="caution">
    <text evidence="2">The sequence shown here is derived from an EMBL/GenBank/DDBJ whole genome shotgun (WGS) entry which is preliminary data.</text>
</comment>
<sequence>MVAADLHTHTTNSDGELTLESLPDAAHRAGVDAVAITDHDRIHPELDAPLTEHDGVTVIHGIELRVEVGEFRVDLLGYGVEPTDELRSLVDGLQTNRIERGRAIVELVESYTGVELEVEISEGIGRPHIAQAIDESEADYNYGSAFDELIGDGRPCFVSRDIPSFERGRDILRDACSVVGLAHPFRYPDPEAALNLVETLDAVERYYPYGRDVDDSYLAELVTDHDLLVTGGSDAHNEKLGLAGLDREEFEQFADHL</sequence>
<dbReference type="PANTHER" id="PTHR42924:SF18">
    <property type="entry name" value="POLYMERASE_HISTIDINOL PHOSPHATASE N-TERMINAL DOMAIN-CONTAINING PROTEIN"/>
    <property type="match status" value="1"/>
</dbReference>
<dbReference type="Pfam" id="PF02811">
    <property type="entry name" value="PHP"/>
    <property type="match status" value="1"/>
</dbReference>
<accession>A0ABD5W8H4</accession>
<evidence type="ECO:0000313" key="2">
    <source>
        <dbReference type="EMBL" id="MFC7059017.1"/>
    </source>
</evidence>
<dbReference type="AlphaFoldDB" id="A0ABD5W8H4"/>
<gene>
    <name evidence="2" type="ORF">ACFQQG_13560</name>
</gene>
<name>A0ABD5W8H4_9EURY</name>
<proteinExistence type="predicted"/>
<evidence type="ECO:0000259" key="1">
    <source>
        <dbReference type="SMART" id="SM00481"/>
    </source>
</evidence>
<dbReference type="InterPro" id="IPR016195">
    <property type="entry name" value="Pol/histidinol_Pase-like"/>
</dbReference>
<dbReference type="SUPFAM" id="SSF89550">
    <property type="entry name" value="PHP domain-like"/>
    <property type="match status" value="1"/>
</dbReference>
<protein>
    <submittedName>
        <fullName evidence="2">PHP domain-containing protein</fullName>
    </submittedName>
</protein>
<dbReference type="InterPro" id="IPR052018">
    <property type="entry name" value="PHP_domain"/>
</dbReference>
<dbReference type="Gene3D" id="1.10.150.650">
    <property type="match status" value="1"/>
</dbReference>
<evidence type="ECO:0000313" key="3">
    <source>
        <dbReference type="Proteomes" id="UP001596445"/>
    </source>
</evidence>
<keyword evidence="3" id="KW-1185">Reference proteome</keyword>
<feature type="domain" description="Polymerase/histidinol phosphatase N-terminal" evidence="1">
    <location>
        <begin position="4"/>
        <end position="68"/>
    </location>
</feature>
<dbReference type="PANTHER" id="PTHR42924">
    <property type="entry name" value="EXONUCLEASE"/>
    <property type="match status" value="1"/>
</dbReference>
<organism evidence="2 3">
    <name type="scientific">Halovenus salina</name>
    <dbReference type="NCBI Taxonomy" id="1510225"/>
    <lineage>
        <taxon>Archaea</taxon>
        <taxon>Methanobacteriati</taxon>
        <taxon>Methanobacteriota</taxon>
        <taxon>Stenosarchaea group</taxon>
        <taxon>Halobacteria</taxon>
        <taxon>Halobacteriales</taxon>
        <taxon>Haloarculaceae</taxon>
        <taxon>Halovenus</taxon>
    </lineage>
</organism>
<dbReference type="GeneID" id="76631093"/>
<dbReference type="RefSeq" id="WP_267161739.1">
    <property type="nucleotide sequence ID" value="NZ_CP112972.1"/>
</dbReference>
<dbReference type="InterPro" id="IPR003141">
    <property type="entry name" value="Pol/His_phosphatase_N"/>
</dbReference>
<dbReference type="Gene3D" id="3.20.20.140">
    <property type="entry name" value="Metal-dependent hydrolases"/>
    <property type="match status" value="1"/>
</dbReference>
<reference evidence="2 3" key="1">
    <citation type="journal article" date="2019" name="Int. J. Syst. Evol. Microbiol.">
        <title>The Global Catalogue of Microorganisms (GCM) 10K type strain sequencing project: providing services to taxonomists for standard genome sequencing and annotation.</title>
        <authorList>
            <consortium name="The Broad Institute Genomics Platform"/>
            <consortium name="The Broad Institute Genome Sequencing Center for Infectious Disease"/>
            <person name="Wu L."/>
            <person name="Ma J."/>
        </authorList>
    </citation>
    <scope>NUCLEOTIDE SEQUENCE [LARGE SCALE GENOMIC DNA]</scope>
    <source>
        <strain evidence="2 3">JCM 30072</strain>
    </source>
</reference>